<proteinExistence type="inferred from homology"/>
<evidence type="ECO:0000259" key="3">
    <source>
        <dbReference type="Pfam" id="PF19283"/>
    </source>
</evidence>
<dbReference type="GO" id="GO:0004252">
    <property type="term" value="F:serine-type endopeptidase activity"/>
    <property type="evidence" value="ECO:0007669"/>
    <property type="project" value="TreeGrafter"/>
</dbReference>
<gene>
    <name evidence="4" type="ORF">TRITD_1Av1G190490</name>
</gene>
<evidence type="ECO:0000256" key="2">
    <source>
        <dbReference type="ARBA" id="ARBA00022801"/>
    </source>
</evidence>
<protein>
    <recommendedName>
        <fullName evidence="3">Acylamino-acid-releasing enzyme N-terminal domain-containing protein</fullName>
    </recommendedName>
</protein>
<keyword evidence="5" id="KW-1185">Reference proteome</keyword>
<accession>A0A9R0QF75</accession>
<dbReference type="AlphaFoldDB" id="A0A9R0QF75"/>
<evidence type="ECO:0000313" key="4">
    <source>
        <dbReference type="EMBL" id="VAH08973.1"/>
    </source>
</evidence>
<evidence type="ECO:0000313" key="5">
    <source>
        <dbReference type="Proteomes" id="UP000324705"/>
    </source>
</evidence>
<dbReference type="SUPFAM" id="SSF82171">
    <property type="entry name" value="DPP6 N-terminal domain-like"/>
    <property type="match status" value="1"/>
</dbReference>
<dbReference type="Proteomes" id="UP000324705">
    <property type="component" value="Chromosome 1A"/>
</dbReference>
<dbReference type="PANTHER" id="PTHR42776:SF4">
    <property type="entry name" value="ACYLAMINO-ACID-RELEASING ENZYME"/>
    <property type="match status" value="1"/>
</dbReference>
<dbReference type="InterPro" id="IPR045550">
    <property type="entry name" value="AARE_N"/>
</dbReference>
<comment type="similarity">
    <text evidence="1">Belongs to the peptidase S9C family.</text>
</comment>
<dbReference type="PANTHER" id="PTHR42776">
    <property type="entry name" value="SERINE PEPTIDASE S9 FAMILY MEMBER"/>
    <property type="match status" value="1"/>
</dbReference>
<keyword evidence="2" id="KW-0378">Hydrolase</keyword>
<feature type="domain" description="Acylamino-acid-releasing enzyme N-terminal" evidence="3">
    <location>
        <begin position="162"/>
        <end position="337"/>
    </location>
</feature>
<dbReference type="Gramene" id="TRITD1Av1G190490.15">
    <property type="protein sequence ID" value="TRITD1Av1G190490.15"/>
    <property type="gene ID" value="TRITD1Av1G190490"/>
</dbReference>
<dbReference type="EMBL" id="LT934111">
    <property type="protein sequence ID" value="VAH08973.1"/>
    <property type="molecule type" value="Genomic_DNA"/>
</dbReference>
<organism evidence="4 5">
    <name type="scientific">Triticum turgidum subsp. durum</name>
    <name type="common">Durum wheat</name>
    <name type="synonym">Triticum durum</name>
    <dbReference type="NCBI Taxonomy" id="4567"/>
    <lineage>
        <taxon>Eukaryota</taxon>
        <taxon>Viridiplantae</taxon>
        <taxon>Streptophyta</taxon>
        <taxon>Embryophyta</taxon>
        <taxon>Tracheophyta</taxon>
        <taxon>Spermatophyta</taxon>
        <taxon>Magnoliopsida</taxon>
        <taxon>Liliopsida</taxon>
        <taxon>Poales</taxon>
        <taxon>Poaceae</taxon>
        <taxon>BOP clade</taxon>
        <taxon>Pooideae</taxon>
        <taxon>Triticodae</taxon>
        <taxon>Triticeae</taxon>
        <taxon>Triticinae</taxon>
        <taxon>Triticum</taxon>
    </lineage>
</organism>
<reference evidence="4 5" key="1">
    <citation type="submission" date="2017-09" db="EMBL/GenBank/DDBJ databases">
        <authorList>
            <consortium name="International Durum Wheat Genome Sequencing Consortium (IDWGSC)"/>
            <person name="Milanesi L."/>
        </authorList>
    </citation>
    <scope>NUCLEOTIDE SEQUENCE [LARGE SCALE GENOMIC DNA]</scope>
    <source>
        <strain evidence="5">cv. Svevo</strain>
    </source>
</reference>
<name>A0A9R0QF75_TRITD</name>
<dbReference type="Pfam" id="PF19283">
    <property type="entry name" value="APEH_N"/>
    <property type="match status" value="1"/>
</dbReference>
<evidence type="ECO:0000256" key="1">
    <source>
        <dbReference type="ARBA" id="ARBA00010040"/>
    </source>
</evidence>
<sequence length="340" mass="37115">MASAHPSQGLPSGMDPSMVDEYASQSKLLQEFVKIPSIGKAWVFTSKDENASRAMVSVSQSDLLANKKRSFLLNTHISKGSSKSASFQWSPFPVEMSGVSAVVPSPSGEKLLLVRNAEDDDSPTKLEIWGPCQLENEIHVARSVHGSLYADGWFEGISWNQEGSSQKDYRSWKGQGDTEDNWGETYSNKRIPALFVANITSGEVRALKGIPRSLSAGQVIWAPSSSYSLVFVAWSDDNGFQETPRKLGIKYCYNRPCALYAAADPFKEEADKPSIDSNKGDTAALVKLTADLSSAFFPRFSPDGKYLVFISAKSAVDSGAHNATNSMHKIDWLTSVSMAF</sequence>